<dbReference type="InterPro" id="IPR007052">
    <property type="entry name" value="CS_dom"/>
</dbReference>
<evidence type="ECO:0000256" key="4">
    <source>
        <dbReference type="ARBA" id="ARBA00022801"/>
    </source>
</evidence>
<organism evidence="9 10">
    <name type="scientific">Apis cerana cerana</name>
    <name type="common">Oriental honeybee</name>
    <dbReference type="NCBI Taxonomy" id="94128"/>
    <lineage>
        <taxon>Eukaryota</taxon>
        <taxon>Metazoa</taxon>
        <taxon>Ecdysozoa</taxon>
        <taxon>Arthropoda</taxon>
        <taxon>Hexapoda</taxon>
        <taxon>Insecta</taxon>
        <taxon>Pterygota</taxon>
        <taxon>Neoptera</taxon>
        <taxon>Endopterygota</taxon>
        <taxon>Hymenoptera</taxon>
        <taxon>Apocrita</taxon>
        <taxon>Aculeata</taxon>
        <taxon>Apoidea</taxon>
        <taxon>Anthophila</taxon>
        <taxon>Apidae</taxon>
        <taxon>Apis</taxon>
    </lineage>
</organism>
<dbReference type="GO" id="GO:0042078">
    <property type="term" value="P:germ-line stem cell division"/>
    <property type="evidence" value="ECO:0007669"/>
    <property type="project" value="TreeGrafter"/>
</dbReference>
<evidence type="ECO:0000256" key="1">
    <source>
        <dbReference type="ARBA" id="ARBA00012552"/>
    </source>
</evidence>
<dbReference type="SUPFAM" id="SSF49764">
    <property type="entry name" value="HSP20-like chaperones"/>
    <property type="match status" value="1"/>
</dbReference>
<dbReference type="OrthoDB" id="249932at2759"/>
<dbReference type="PANTHER" id="PTHR22655:SF2">
    <property type="entry name" value="ATP-DEPENDENT RNA HELICASE TDRD12-RELATED"/>
    <property type="match status" value="1"/>
</dbReference>
<keyword evidence="10" id="KW-1185">Reference proteome</keyword>
<accession>A0A2A3E4F0</accession>
<dbReference type="STRING" id="94128.A0A2A3E4F0"/>
<proteinExistence type="predicted"/>
<dbReference type="Proteomes" id="UP000242457">
    <property type="component" value="Unassembled WGS sequence"/>
</dbReference>
<keyword evidence="4" id="KW-0378">Hydrolase</keyword>
<keyword evidence="6" id="KW-0067">ATP-binding</keyword>
<dbReference type="Gene3D" id="2.60.40.790">
    <property type="match status" value="1"/>
</dbReference>
<evidence type="ECO:0000256" key="2">
    <source>
        <dbReference type="ARBA" id="ARBA00022737"/>
    </source>
</evidence>
<dbReference type="EMBL" id="KZ288405">
    <property type="protein sequence ID" value="PBC26162.1"/>
    <property type="molecule type" value="Genomic_DNA"/>
</dbReference>
<keyword evidence="3" id="KW-0547">Nucleotide-binding</keyword>
<evidence type="ECO:0000313" key="10">
    <source>
        <dbReference type="Proteomes" id="UP000242457"/>
    </source>
</evidence>
<dbReference type="Pfam" id="PF04969">
    <property type="entry name" value="CS"/>
    <property type="match status" value="1"/>
</dbReference>
<dbReference type="AlphaFoldDB" id="A0A2A3E4F0"/>
<name>A0A2A3E4F0_APICC</name>
<dbReference type="GO" id="GO:0003724">
    <property type="term" value="F:RNA helicase activity"/>
    <property type="evidence" value="ECO:0007669"/>
    <property type="project" value="UniProtKB-EC"/>
</dbReference>
<sequence length="165" mass="19928">MNCPKLVSKYFTPKILWYQTDTTVIVRILLQDIKEYFLRVEYDHLLFSTTVNSKNYYIYLYLFGTVIAEKTIHINLEREIKITLIKAHKWTEWLRLCIEKERNPLISIDSAHIYKRDWIIDSLKNIERESFAEYKRRHNITQIMPDVPSTDEEESDDEAMDMLFL</sequence>
<evidence type="ECO:0000313" key="9">
    <source>
        <dbReference type="EMBL" id="PBC26162.1"/>
    </source>
</evidence>
<evidence type="ECO:0000259" key="8">
    <source>
        <dbReference type="PROSITE" id="PS51203"/>
    </source>
</evidence>
<dbReference type="CDD" id="cd06463">
    <property type="entry name" value="p23_like"/>
    <property type="match status" value="1"/>
</dbReference>
<evidence type="ECO:0000256" key="6">
    <source>
        <dbReference type="ARBA" id="ARBA00022840"/>
    </source>
</evidence>
<dbReference type="EC" id="3.6.4.13" evidence="1"/>
<protein>
    <recommendedName>
        <fullName evidence="1">RNA helicase</fullName>
        <ecNumber evidence="1">3.6.4.13</ecNumber>
    </recommendedName>
</protein>
<dbReference type="InterPro" id="IPR008978">
    <property type="entry name" value="HSP20-like_chaperone"/>
</dbReference>
<reference evidence="9 10" key="1">
    <citation type="submission" date="2014-07" db="EMBL/GenBank/DDBJ databases">
        <title>Genomic and transcriptomic analysis on Apis cerana provide comprehensive insights into honey bee biology.</title>
        <authorList>
            <person name="Diao Q."/>
            <person name="Sun L."/>
            <person name="Zheng H."/>
            <person name="Zheng H."/>
            <person name="Xu S."/>
            <person name="Wang S."/>
            <person name="Zeng Z."/>
            <person name="Hu F."/>
            <person name="Su S."/>
            <person name="Wu J."/>
        </authorList>
    </citation>
    <scope>NUCLEOTIDE SEQUENCE [LARGE SCALE GENOMIC DNA]</scope>
    <source>
        <tissue evidence="9">Pupae without intestine</tissue>
    </source>
</reference>
<evidence type="ECO:0000256" key="3">
    <source>
        <dbReference type="ARBA" id="ARBA00022741"/>
    </source>
</evidence>
<dbReference type="PROSITE" id="PS51203">
    <property type="entry name" value="CS"/>
    <property type="match status" value="1"/>
</dbReference>
<evidence type="ECO:0000256" key="5">
    <source>
        <dbReference type="ARBA" id="ARBA00022806"/>
    </source>
</evidence>
<gene>
    <name evidence="9" type="ORF">APICC_04176</name>
</gene>
<comment type="catalytic activity">
    <reaction evidence="7">
        <text>ATP + H2O = ADP + phosphate + H(+)</text>
        <dbReference type="Rhea" id="RHEA:13065"/>
        <dbReference type="ChEBI" id="CHEBI:15377"/>
        <dbReference type="ChEBI" id="CHEBI:15378"/>
        <dbReference type="ChEBI" id="CHEBI:30616"/>
        <dbReference type="ChEBI" id="CHEBI:43474"/>
        <dbReference type="ChEBI" id="CHEBI:456216"/>
        <dbReference type="EC" id="3.6.4.13"/>
    </reaction>
</comment>
<feature type="domain" description="CS" evidence="8">
    <location>
        <begin position="10"/>
        <end position="97"/>
    </location>
</feature>
<dbReference type="GO" id="GO:0016787">
    <property type="term" value="F:hydrolase activity"/>
    <property type="evidence" value="ECO:0007669"/>
    <property type="project" value="UniProtKB-KW"/>
</dbReference>
<evidence type="ECO:0000256" key="7">
    <source>
        <dbReference type="ARBA" id="ARBA00047984"/>
    </source>
</evidence>
<keyword evidence="2" id="KW-0677">Repeat</keyword>
<dbReference type="GO" id="GO:0005524">
    <property type="term" value="F:ATP binding"/>
    <property type="evidence" value="ECO:0007669"/>
    <property type="project" value="UniProtKB-KW"/>
</dbReference>
<dbReference type="PANTHER" id="PTHR22655">
    <property type="entry name" value="ATP-DEPENDENT RNA HELICASE TDRD12-RELATED"/>
    <property type="match status" value="1"/>
</dbReference>
<keyword evidence="5" id="KW-0347">Helicase</keyword>